<keyword evidence="2" id="KW-1185">Reference proteome</keyword>
<reference evidence="1" key="1">
    <citation type="submission" date="2022-08" db="EMBL/GenBank/DDBJ databases">
        <title>Genome Sequence of Fusarium decemcellulare.</title>
        <authorList>
            <person name="Buettner E."/>
        </authorList>
    </citation>
    <scope>NUCLEOTIDE SEQUENCE</scope>
    <source>
        <strain evidence="1">Babe19</strain>
    </source>
</reference>
<dbReference type="Proteomes" id="UP001148629">
    <property type="component" value="Unassembled WGS sequence"/>
</dbReference>
<comment type="caution">
    <text evidence="1">The sequence shown here is derived from an EMBL/GenBank/DDBJ whole genome shotgun (WGS) entry which is preliminary data.</text>
</comment>
<gene>
    <name evidence="1" type="ORF">NM208_g7863</name>
</gene>
<accession>A0ACC1S7H2</accession>
<evidence type="ECO:0000313" key="1">
    <source>
        <dbReference type="EMBL" id="KAJ3533714.1"/>
    </source>
</evidence>
<organism evidence="1 2">
    <name type="scientific">Fusarium decemcellulare</name>
    <dbReference type="NCBI Taxonomy" id="57161"/>
    <lineage>
        <taxon>Eukaryota</taxon>
        <taxon>Fungi</taxon>
        <taxon>Dikarya</taxon>
        <taxon>Ascomycota</taxon>
        <taxon>Pezizomycotina</taxon>
        <taxon>Sordariomycetes</taxon>
        <taxon>Hypocreomycetidae</taxon>
        <taxon>Hypocreales</taxon>
        <taxon>Nectriaceae</taxon>
        <taxon>Fusarium</taxon>
        <taxon>Fusarium decemcellulare species complex</taxon>
    </lineage>
</organism>
<proteinExistence type="predicted"/>
<dbReference type="EMBL" id="JANRMS010000843">
    <property type="protein sequence ID" value="KAJ3533714.1"/>
    <property type="molecule type" value="Genomic_DNA"/>
</dbReference>
<name>A0ACC1S7H2_9HYPO</name>
<evidence type="ECO:0000313" key="2">
    <source>
        <dbReference type="Proteomes" id="UP001148629"/>
    </source>
</evidence>
<protein>
    <submittedName>
        <fullName evidence="1">Uncharacterized protein</fullName>
    </submittedName>
</protein>
<sequence length="556" mass="62389">MSSNAANKASSSAASARGLRSRRLRVTTGCLTCRRRHVKCDEKKPTCVNCGKKNRTCRWENHRSCATASSKESTISLDTVDSQPALPSEENTVAAVVEDIDEDLADSALYDHHDITIQEPVVHHDATILSPFSATLGSILLDADYTQYDLGLETDDTLGQHHDFSQVQPTATLVTPLRTDGQIQLSVTEVGVFRNYVDNISRWVDSFSHDQPFHNQVPILALRCPPLMNSCLALASKQLELVGLNVSYGLPNNDSVRYYRLALNAIRSLLLHRDSAETDEVLASCIILSTYEMIDVSGDSLGSHLTGVASLLQARRVHGDVGDIRGSCYWTWYRHEVWAALRTGRRLSLDETYWQPPHLDTYHGLTPEDVGNRIIFIFGQCISFCNDNETKNCIDADQWLRLREEKARNLNQALDDWKSKLPPNMTSLKTSGATWFIFPQSAVANQVYHASKILLHLHQTRNAPMARGLANCSFLTLRRRIESHRKEIFLTANSGIPGAWSLVSSQCLYIAGLVTEETHDRERTLDLIDQCQRETGRRTNVLADDLRKLWEAEDIC</sequence>